<feature type="transmembrane region" description="Helical" evidence="1">
    <location>
        <begin position="175"/>
        <end position="197"/>
    </location>
</feature>
<reference evidence="2" key="1">
    <citation type="submission" date="2020-06" db="EMBL/GenBank/DDBJ databases">
        <authorList>
            <person name="Li T."/>
            <person name="Hu X."/>
            <person name="Zhang T."/>
            <person name="Song X."/>
            <person name="Zhang H."/>
            <person name="Dai N."/>
            <person name="Sheng W."/>
            <person name="Hou X."/>
            <person name="Wei L."/>
        </authorList>
    </citation>
    <scope>NUCLEOTIDE SEQUENCE</scope>
    <source>
        <strain evidence="2">3651</strain>
        <tissue evidence="2">Leaf</tissue>
    </source>
</reference>
<protein>
    <submittedName>
        <fullName evidence="2">ATP synthase subunit b', chloroplastic</fullName>
    </submittedName>
</protein>
<evidence type="ECO:0000313" key="3">
    <source>
        <dbReference type="Proteomes" id="UP001293254"/>
    </source>
</evidence>
<dbReference type="PANTHER" id="PTHR36485:SF1">
    <property type="entry name" value="TRANSMEMBRANE PROTEIN"/>
    <property type="match status" value="1"/>
</dbReference>
<keyword evidence="1" id="KW-1133">Transmembrane helix</keyword>
<name>A0AAE1YBK4_9LAMI</name>
<proteinExistence type="predicted"/>
<dbReference type="AlphaFoldDB" id="A0AAE1YBK4"/>
<evidence type="ECO:0000256" key="1">
    <source>
        <dbReference type="SAM" id="Phobius"/>
    </source>
</evidence>
<dbReference type="Pfam" id="PF15159">
    <property type="entry name" value="PIG-Y"/>
    <property type="match status" value="1"/>
</dbReference>
<gene>
    <name evidence="2" type="ORF">Salat_1479100</name>
</gene>
<dbReference type="Proteomes" id="UP001293254">
    <property type="component" value="Unassembled WGS sequence"/>
</dbReference>
<feature type="transmembrane region" description="Helical" evidence="1">
    <location>
        <begin position="217"/>
        <end position="238"/>
    </location>
</feature>
<reference evidence="2" key="2">
    <citation type="journal article" date="2024" name="Plant">
        <title>Genomic evolution and insights into agronomic trait innovations of Sesamum species.</title>
        <authorList>
            <person name="Miao H."/>
            <person name="Wang L."/>
            <person name="Qu L."/>
            <person name="Liu H."/>
            <person name="Sun Y."/>
            <person name="Le M."/>
            <person name="Wang Q."/>
            <person name="Wei S."/>
            <person name="Zheng Y."/>
            <person name="Lin W."/>
            <person name="Duan Y."/>
            <person name="Cao H."/>
            <person name="Xiong S."/>
            <person name="Wang X."/>
            <person name="Wei L."/>
            <person name="Li C."/>
            <person name="Ma Q."/>
            <person name="Ju M."/>
            <person name="Zhao R."/>
            <person name="Li G."/>
            <person name="Mu C."/>
            <person name="Tian Q."/>
            <person name="Mei H."/>
            <person name="Zhang T."/>
            <person name="Gao T."/>
            <person name="Zhang H."/>
        </authorList>
    </citation>
    <scope>NUCLEOTIDE SEQUENCE</scope>
    <source>
        <strain evidence="2">3651</strain>
    </source>
</reference>
<keyword evidence="1" id="KW-0812">Transmembrane</keyword>
<dbReference type="InterPro" id="IPR029164">
    <property type="entry name" value="PIG-Y"/>
</dbReference>
<keyword evidence="3" id="KW-1185">Reference proteome</keyword>
<dbReference type="EMBL" id="JACGWO010000005">
    <property type="protein sequence ID" value="KAK4427102.1"/>
    <property type="molecule type" value="Genomic_DNA"/>
</dbReference>
<accession>A0AAE1YBK4</accession>
<sequence>MDERDTAIRDKSNNVKDTPIEVKQLEEQAAAMMKALRAEISAALNKMKMRLKLRWSRSWRSEERRADGPNFIRPNITNHLHALPAPAGLFYLFRSIIVAPVITETAIYFPTAAVCVAAPSPAPGAAALSPAPRVSSSFVGSGASELLRRLPNNSFSEMLEKVRSLPEFVASSGRVFWFWFFLLGGSLSFVSFLYAAVISKLLPPSDNVVIPAIQNDWYYCFVVPLTLPILIVAVYFHWLSMKLFKHA</sequence>
<organism evidence="2 3">
    <name type="scientific">Sesamum alatum</name>
    <dbReference type="NCBI Taxonomy" id="300844"/>
    <lineage>
        <taxon>Eukaryota</taxon>
        <taxon>Viridiplantae</taxon>
        <taxon>Streptophyta</taxon>
        <taxon>Embryophyta</taxon>
        <taxon>Tracheophyta</taxon>
        <taxon>Spermatophyta</taxon>
        <taxon>Magnoliopsida</taxon>
        <taxon>eudicotyledons</taxon>
        <taxon>Gunneridae</taxon>
        <taxon>Pentapetalae</taxon>
        <taxon>asterids</taxon>
        <taxon>lamiids</taxon>
        <taxon>Lamiales</taxon>
        <taxon>Pedaliaceae</taxon>
        <taxon>Sesamum</taxon>
    </lineage>
</organism>
<evidence type="ECO:0000313" key="2">
    <source>
        <dbReference type="EMBL" id="KAK4427102.1"/>
    </source>
</evidence>
<dbReference type="PANTHER" id="PTHR36485">
    <property type="entry name" value="OS01G0939000 PROTEIN"/>
    <property type="match status" value="1"/>
</dbReference>
<comment type="caution">
    <text evidence="2">The sequence shown here is derived from an EMBL/GenBank/DDBJ whole genome shotgun (WGS) entry which is preliminary data.</text>
</comment>
<keyword evidence="1" id="KW-0472">Membrane</keyword>